<dbReference type="eggNOG" id="KOG1530">
    <property type="taxonomic scope" value="Eukaryota"/>
</dbReference>
<organism evidence="4">
    <name type="scientific">Pseudogymnoascus destructans</name>
    <dbReference type="NCBI Taxonomy" id="655981"/>
    <lineage>
        <taxon>Eukaryota</taxon>
        <taxon>Fungi</taxon>
        <taxon>Dikarya</taxon>
        <taxon>Ascomycota</taxon>
        <taxon>Pezizomycotina</taxon>
        <taxon>Leotiomycetes</taxon>
        <taxon>Thelebolales</taxon>
        <taxon>Thelebolaceae</taxon>
        <taxon>Pseudogymnoascus</taxon>
    </lineage>
</organism>
<dbReference type="Gene3D" id="3.40.250.10">
    <property type="entry name" value="Rhodanese-like domain"/>
    <property type="match status" value="1"/>
</dbReference>
<feature type="region of interest" description="Disordered" evidence="2">
    <location>
        <begin position="1"/>
        <end position="40"/>
    </location>
</feature>
<dbReference type="GO" id="GO:0005739">
    <property type="term" value="C:mitochondrion"/>
    <property type="evidence" value="ECO:0007669"/>
    <property type="project" value="TreeGrafter"/>
</dbReference>
<proteinExistence type="predicted"/>
<dbReference type="InterPro" id="IPR001307">
    <property type="entry name" value="Thiosulphate_STrfase_CS"/>
</dbReference>
<name>A0A177AI11_9PEZI</name>
<accession>A0A177AI11</accession>
<dbReference type="RefSeq" id="XP_024326705.1">
    <property type="nucleotide sequence ID" value="XM_024465522.1"/>
</dbReference>
<keyword evidence="1" id="KW-0808">Transferase</keyword>
<dbReference type="SUPFAM" id="SSF52821">
    <property type="entry name" value="Rhodanese/Cell cycle control phosphatase"/>
    <property type="match status" value="1"/>
</dbReference>
<sequence length="197" mass="21458">MNTTTPRISAALARASRSAAAKQSPHQLRPLGSRIQSIRTPTSIPQSRLFSIAAVRQDNWKTAPAPIAASSPTPSKAPSKIYSFEEVRTHAQNPTPTSPILIDVREPGELHTTGRIPTSVNLPLSSCPDAFFLPADEFEERFGFEKPREGRAVVFYCKAGVRSRAAAALAREGGWGLVGEFPGSWMEWEGRGGYVER</sequence>
<dbReference type="PANTHER" id="PTHR44086">
    <property type="entry name" value="THIOSULFATE SULFURTRANSFERASE RDL2, MITOCHONDRIAL-RELATED"/>
    <property type="match status" value="1"/>
</dbReference>
<dbReference type="PANTHER" id="PTHR44086:SF10">
    <property type="entry name" value="THIOSULFATE SULFURTRANSFERASE_RHODANESE-LIKE DOMAIN-CONTAINING PROTEIN 3"/>
    <property type="match status" value="1"/>
</dbReference>
<dbReference type="InterPro" id="IPR001763">
    <property type="entry name" value="Rhodanese-like_dom"/>
</dbReference>
<evidence type="ECO:0000259" key="3">
    <source>
        <dbReference type="PROSITE" id="PS50206"/>
    </source>
</evidence>
<protein>
    <recommendedName>
        <fullName evidence="1">Sulfurtransferase</fullName>
    </recommendedName>
</protein>
<dbReference type="PROSITE" id="PS00683">
    <property type="entry name" value="RHODANESE_2"/>
    <property type="match status" value="1"/>
</dbReference>
<dbReference type="Pfam" id="PF00581">
    <property type="entry name" value="Rhodanese"/>
    <property type="match status" value="1"/>
</dbReference>
<reference evidence="4" key="1">
    <citation type="submission" date="2016-03" db="EMBL/GenBank/DDBJ databases">
        <title>Updated assembly of Pseudogymnoascus destructans, the fungus causing white-nose syndrome of bats.</title>
        <authorList>
            <person name="Palmer J.M."/>
            <person name="Drees K.P."/>
            <person name="Foster J.T."/>
            <person name="Lindner D.L."/>
        </authorList>
    </citation>
    <scope>NUCLEOTIDE SEQUENCE [LARGE SCALE GENOMIC DNA]</scope>
    <source>
        <strain evidence="4">20631-21</strain>
    </source>
</reference>
<dbReference type="EMBL" id="KV441389">
    <property type="protein sequence ID" value="OAF61430.1"/>
    <property type="molecule type" value="Genomic_DNA"/>
</dbReference>
<evidence type="ECO:0000256" key="1">
    <source>
        <dbReference type="RuleBase" id="RU000507"/>
    </source>
</evidence>
<evidence type="ECO:0000256" key="2">
    <source>
        <dbReference type="SAM" id="MobiDB-lite"/>
    </source>
</evidence>
<dbReference type="Proteomes" id="UP000077154">
    <property type="component" value="Unassembled WGS sequence"/>
</dbReference>
<dbReference type="GO" id="GO:0004792">
    <property type="term" value="F:thiosulfate-cyanide sulfurtransferase activity"/>
    <property type="evidence" value="ECO:0007669"/>
    <property type="project" value="InterPro"/>
</dbReference>
<dbReference type="SMART" id="SM00450">
    <property type="entry name" value="RHOD"/>
    <property type="match status" value="1"/>
</dbReference>
<dbReference type="VEuPathDB" id="FungiDB:GMDG_03787"/>
<dbReference type="InterPro" id="IPR036873">
    <property type="entry name" value="Rhodanese-like_dom_sf"/>
</dbReference>
<feature type="compositionally biased region" description="Low complexity" evidence="2">
    <location>
        <begin position="7"/>
        <end position="21"/>
    </location>
</feature>
<evidence type="ECO:0000313" key="4">
    <source>
        <dbReference type="EMBL" id="OAF61430.1"/>
    </source>
</evidence>
<feature type="domain" description="Rhodanese" evidence="3">
    <location>
        <begin position="100"/>
        <end position="197"/>
    </location>
</feature>
<dbReference type="PROSITE" id="PS50206">
    <property type="entry name" value="RHODANESE_3"/>
    <property type="match status" value="1"/>
</dbReference>
<dbReference type="GeneID" id="36284937"/>
<dbReference type="OrthoDB" id="566238at2759"/>
<dbReference type="AlphaFoldDB" id="A0A177AI11"/>
<gene>
    <name evidence="4" type="ORF">VC83_01850</name>
</gene>